<name>A0ABQ0MVN0_9GAMM</name>
<protein>
    <submittedName>
        <fullName evidence="1">Uncharacterized protein</fullName>
    </submittedName>
</protein>
<gene>
    <name evidence="1" type="ORF">MTCD1_02035</name>
</gene>
<sequence length="33" mass="3807">MKITTSFFNMPMHLAQDRHPRGILIGRAMDGTY</sequence>
<accession>A0ABQ0MVN0</accession>
<evidence type="ECO:0000313" key="2">
    <source>
        <dbReference type="Proteomes" id="UP000197068"/>
    </source>
</evidence>
<organism evidence="1 2">
    <name type="scientific">Colwellia marinimaniae</name>
    <dbReference type="NCBI Taxonomy" id="1513592"/>
    <lineage>
        <taxon>Bacteria</taxon>
        <taxon>Pseudomonadati</taxon>
        <taxon>Pseudomonadota</taxon>
        <taxon>Gammaproteobacteria</taxon>
        <taxon>Alteromonadales</taxon>
        <taxon>Colwelliaceae</taxon>
        <taxon>Colwellia</taxon>
    </lineage>
</organism>
<dbReference type="Proteomes" id="UP000197068">
    <property type="component" value="Unassembled WGS sequence"/>
</dbReference>
<comment type="caution">
    <text evidence="1">The sequence shown here is derived from an EMBL/GenBank/DDBJ whole genome shotgun (WGS) entry which is preliminary data.</text>
</comment>
<proteinExistence type="predicted"/>
<evidence type="ECO:0000313" key="1">
    <source>
        <dbReference type="EMBL" id="GAW96421.1"/>
    </source>
</evidence>
<keyword evidence="2" id="KW-1185">Reference proteome</keyword>
<dbReference type="EMBL" id="BDQM01000014">
    <property type="protein sequence ID" value="GAW96421.1"/>
    <property type="molecule type" value="Genomic_DNA"/>
</dbReference>
<reference evidence="1 2" key="1">
    <citation type="submission" date="2017-06" db="EMBL/GenBank/DDBJ databases">
        <title>Whole Genome Sequences of Colwellia marinimaniae MTCD1.</title>
        <authorList>
            <person name="Kusumoto H."/>
            <person name="Inoue M."/>
            <person name="Tanikawa K."/>
            <person name="Maeji H."/>
            <person name="Cameron J.H."/>
            <person name="Bartlett D.H."/>
        </authorList>
    </citation>
    <scope>NUCLEOTIDE SEQUENCE [LARGE SCALE GENOMIC DNA]</scope>
    <source>
        <strain evidence="1 2">MTCD1</strain>
    </source>
</reference>